<dbReference type="GO" id="GO:0043908">
    <property type="term" value="F:Ser(Gly)-tRNA(Ala) hydrolase activity"/>
    <property type="evidence" value="ECO:0007669"/>
    <property type="project" value="UniProtKB-UniRule"/>
</dbReference>
<dbReference type="GO" id="GO:0051500">
    <property type="term" value="F:D-tyrosyl-tRNA(Tyr) deacylase activity"/>
    <property type="evidence" value="ECO:0007669"/>
    <property type="project" value="TreeGrafter"/>
</dbReference>
<keyword evidence="2" id="KW-0694">RNA-binding</keyword>
<name>A0A366KC62_9BIFI</name>
<evidence type="ECO:0000256" key="2">
    <source>
        <dbReference type="HAMAP-Rule" id="MF_00518"/>
    </source>
</evidence>
<proteinExistence type="inferred from homology"/>
<comment type="function">
    <text evidence="2">An aminoacyl-tRNA editing enzyme that deacylates mischarged D-aminoacyl-tRNAs. Also deacylates mischarged glycyl-tRNA(Ala), protecting cells against glycine mischarging by AlaRS. Acts via tRNA-based rather than protein-based catalysis; rejects L-amino acids rather than detecting D-amino acids in the active site. By recycling D-aminoacyl-tRNA to D-amino acids and free tRNA molecules, this enzyme counteracts the toxicity associated with the formation of D-aminoacyl-tRNA entities in vivo and helps enforce protein L-homochirality.</text>
</comment>
<comment type="domain">
    <text evidence="2">A Gly-cisPro motif from one monomer fits into the active site of the other monomer to allow specific chiral rejection of L-amino acids.</text>
</comment>
<dbReference type="PANTHER" id="PTHR10472:SF5">
    <property type="entry name" value="D-AMINOACYL-TRNA DEACYLASE 1"/>
    <property type="match status" value="1"/>
</dbReference>
<evidence type="ECO:0000313" key="4">
    <source>
        <dbReference type="Proteomes" id="UP000252345"/>
    </source>
</evidence>
<dbReference type="SUPFAM" id="SSF69500">
    <property type="entry name" value="DTD-like"/>
    <property type="match status" value="1"/>
</dbReference>
<dbReference type="HAMAP" id="MF_00518">
    <property type="entry name" value="Deacylase_Dtd"/>
    <property type="match status" value="1"/>
</dbReference>
<dbReference type="Gene3D" id="3.50.80.10">
    <property type="entry name" value="D-tyrosyl-tRNA(Tyr) deacylase"/>
    <property type="match status" value="1"/>
</dbReference>
<dbReference type="InterPro" id="IPR023509">
    <property type="entry name" value="DTD-like_sf"/>
</dbReference>
<comment type="caution">
    <text evidence="3">The sequence shown here is derived from an EMBL/GenBank/DDBJ whole genome shotgun (WGS) entry which is preliminary data.</text>
</comment>
<dbReference type="NCBIfam" id="TIGR00256">
    <property type="entry name" value="D-aminoacyl-tRNA deacylase"/>
    <property type="match status" value="1"/>
</dbReference>
<feature type="short sequence motif" description="Gly-cisPro motif, important for rejection of L-amino acids" evidence="2">
    <location>
        <begin position="146"/>
        <end position="147"/>
    </location>
</feature>
<sequence>MRIIMQKVSHADVDVVDDGTGRPDPTFEPRTIDAGLVLLVGVADSDGDAQVEYAARKVANMRIFEDEAGKMNRSVLDVGGQVVSISQFTLLADIRKGNRPSFAGSGNPAHAKAVWDRFNKALARHGVKVKTGRFRSHMRVSLTNDGPVTIALDTDQLMTAK</sequence>
<evidence type="ECO:0000256" key="1">
    <source>
        <dbReference type="ARBA" id="ARBA00009673"/>
    </source>
</evidence>
<dbReference type="AlphaFoldDB" id="A0A366KC62"/>
<dbReference type="GO" id="GO:0106026">
    <property type="term" value="F:Gly-tRNA(Ala) deacylase activity"/>
    <property type="evidence" value="ECO:0007669"/>
    <property type="project" value="UniProtKB-UniRule"/>
</dbReference>
<gene>
    <name evidence="2" type="primary">dtd</name>
    <name evidence="3" type="ORF">CRD59_05205</name>
</gene>
<dbReference type="Proteomes" id="UP000252345">
    <property type="component" value="Unassembled WGS sequence"/>
</dbReference>
<accession>A0A366KC62</accession>
<dbReference type="FunFam" id="3.50.80.10:FF:000001">
    <property type="entry name" value="D-aminoacyl-tRNA deacylase"/>
    <property type="match status" value="1"/>
</dbReference>
<comment type="subunit">
    <text evidence="2">Homodimer.</text>
</comment>
<dbReference type="RefSeq" id="WP_113853635.1">
    <property type="nucleotide sequence ID" value="NZ_PDCH01000009.1"/>
</dbReference>
<comment type="similarity">
    <text evidence="1 2">Belongs to the DTD family.</text>
</comment>
<evidence type="ECO:0000313" key="3">
    <source>
        <dbReference type="EMBL" id="RBP99159.1"/>
    </source>
</evidence>
<dbReference type="OrthoDB" id="9801395at2"/>
<dbReference type="PANTHER" id="PTHR10472">
    <property type="entry name" value="D-TYROSYL-TRNA TYR DEACYLASE"/>
    <property type="match status" value="1"/>
</dbReference>
<protein>
    <recommendedName>
        <fullName evidence="2">D-aminoacyl-tRNA deacylase</fullName>
        <shortName evidence="2">DTD</shortName>
        <ecNumber evidence="2">3.1.1.96</ecNumber>
    </recommendedName>
    <alternativeName>
        <fullName evidence="2">Gly-tRNA(Ala) deacylase</fullName>
        <ecNumber evidence="2">3.1.1.-</ecNumber>
    </alternativeName>
</protein>
<dbReference type="EC" id="3.1.1.96" evidence="2"/>
<keyword evidence="4" id="KW-1185">Reference proteome</keyword>
<keyword evidence="2" id="KW-0820">tRNA-binding</keyword>
<dbReference type="InterPro" id="IPR003732">
    <property type="entry name" value="Daa-tRNA_deacyls_DTD"/>
</dbReference>
<keyword evidence="2" id="KW-0963">Cytoplasm</keyword>
<dbReference type="GO" id="GO:0019478">
    <property type="term" value="P:D-amino acid catabolic process"/>
    <property type="evidence" value="ECO:0007669"/>
    <property type="project" value="UniProtKB-UniRule"/>
</dbReference>
<keyword evidence="2" id="KW-0378">Hydrolase</keyword>
<organism evidence="3 4">
    <name type="scientific">Bifidobacterium xylocopae</name>
    <dbReference type="NCBI Taxonomy" id="2493119"/>
    <lineage>
        <taxon>Bacteria</taxon>
        <taxon>Bacillati</taxon>
        <taxon>Actinomycetota</taxon>
        <taxon>Actinomycetes</taxon>
        <taxon>Bifidobacteriales</taxon>
        <taxon>Bifidobacteriaceae</taxon>
        <taxon>Bifidobacterium</taxon>
    </lineage>
</organism>
<dbReference type="GO" id="GO:0005737">
    <property type="term" value="C:cytoplasm"/>
    <property type="evidence" value="ECO:0007669"/>
    <property type="project" value="UniProtKB-SubCell"/>
</dbReference>
<comment type="catalytic activity">
    <reaction evidence="2">
        <text>a D-aminoacyl-tRNA + H2O = a tRNA + a D-alpha-amino acid + H(+)</text>
        <dbReference type="Rhea" id="RHEA:13953"/>
        <dbReference type="Rhea" id="RHEA-COMP:10123"/>
        <dbReference type="Rhea" id="RHEA-COMP:10124"/>
        <dbReference type="ChEBI" id="CHEBI:15377"/>
        <dbReference type="ChEBI" id="CHEBI:15378"/>
        <dbReference type="ChEBI" id="CHEBI:59871"/>
        <dbReference type="ChEBI" id="CHEBI:78442"/>
        <dbReference type="ChEBI" id="CHEBI:79333"/>
        <dbReference type="EC" id="3.1.1.96"/>
    </reaction>
</comment>
<reference evidence="3 4" key="1">
    <citation type="submission" date="2017-10" db="EMBL/GenBank/DDBJ databases">
        <title>Bifidobacterium xylocopum sp. nov. and Bifidobacterium aemilianum sp. nov., from the carpenter bee (Xylocopa violacea) digestive tract.</title>
        <authorList>
            <person name="Alberoni D."/>
            <person name="Baffoni L."/>
            <person name="Di Gioia D."/>
            <person name="Gaggia F."/>
            <person name="Biavati B."/>
        </authorList>
    </citation>
    <scope>NUCLEOTIDE SEQUENCE [LARGE SCALE GENOMIC DNA]</scope>
    <source>
        <strain evidence="3 4">XV2</strain>
    </source>
</reference>
<dbReference type="EMBL" id="PDCH01000009">
    <property type="protein sequence ID" value="RBP99159.1"/>
    <property type="molecule type" value="Genomic_DNA"/>
</dbReference>
<dbReference type="GO" id="GO:0000049">
    <property type="term" value="F:tRNA binding"/>
    <property type="evidence" value="ECO:0007669"/>
    <property type="project" value="UniProtKB-UniRule"/>
</dbReference>
<comment type="catalytic activity">
    <reaction evidence="2">
        <text>glycyl-tRNA(Ala) + H2O = tRNA(Ala) + glycine + H(+)</text>
        <dbReference type="Rhea" id="RHEA:53744"/>
        <dbReference type="Rhea" id="RHEA-COMP:9657"/>
        <dbReference type="Rhea" id="RHEA-COMP:13640"/>
        <dbReference type="ChEBI" id="CHEBI:15377"/>
        <dbReference type="ChEBI" id="CHEBI:15378"/>
        <dbReference type="ChEBI" id="CHEBI:57305"/>
        <dbReference type="ChEBI" id="CHEBI:78442"/>
        <dbReference type="ChEBI" id="CHEBI:78522"/>
    </reaction>
</comment>
<dbReference type="Pfam" id="PF02580">
    <property type="entry name" value="Tyr_Deacylase"/>
    <property type="match status" value="1"/>
</dbReference>
<comment type="subcellular location">
    <subcellularLocation>
        <location evidence="2">Cytoplasm</location>
    </subcellularLocation>
</comment>
<dbReference type="EC" id="3.1.1.-" evidence="2"/>